<evidence type="ECO:0000313" key="2">
    <source>
        <dbReference type="EMBL" id="MBT0958030.1"/>
    </source>
</evidence>
<evidence type="ECO:0000256" key="1">
    <source>
        <dbReference type="SAM" id="Phobius"/>
    </source>
</evidence>
<keyword evidence="1" id="KW-0812">Transmembrane</keyword>
<name>A0AAP2G485_9RHOB</name>
<feature type="transmembrane region" description="Helical" evidence="1">
    <location>
        <begin position="81"/>
        <end position="110"/>
    </location>
</feature>
<dbReference type="RefSeq" id="WP_327794246.1">
    <property type="nucleotide sequence ID" value="NZ_JADQAZ010000002.1"/>
</dbReference>
<protein>
    <submittedName>
        <fullName evidence="2">AzlD domain-containing protein</fullName>
    </submittedName>
</protein>
<feature type="transmembrane region" description="Helical" evidence="1">
    <location>
        <begin position="12"/>
        <end position="36"/>
    </location>
</feature>
<comment type="caution">
    <text evidence="2">The sequence shown here is derived from an EMBL/GenBank/DDBJ whole genome shotgun (WGS) entry which is preliminary data.</text>
</comment>
<gene>
    <name evidence="2" type="ORF">IV417_11590</name>
</gene>
<proteinExistence type="predicted"/>
<dbReference type="EMBL" id="JADQAZ010000002">
    <property type="protein sequence ID" value="MBT0958030.1"/>
    <property type="molecule type" value="Genomic_DNA"/>
</dbReference>
<accession>A0AAP2G485</accession>
<keyword evidence="3" id="KW-1185">Reference proteome</keyword>
<organism evidence="2 3">
    <name type="scientific">Harenicola maris</name>
    <dbReference type="NCBI Taxonomy" id="2841044"/>
    <lineage>
        <taxon>Bacteria</taxon>
        <taxon>Pseudomonadati</taxon>
        <taxon>Pseudomonadota</taxon>
        <taxon>Alphaproteobacteria</taxon>
        <taxon>Rhodobacterales</taxon>
        <taxon>Paracoccaceae</taxon>
        <taxon>Harenicola</taxon>
    </lineage>
</organism>
<dbReference type="Pfam" id="PF05437">
    <property type="entry name" value="AzlD"/>
    <property type="match status" value="1"/>
</dbReference>
<keyword evidence="1" id="KW-0472">Membrane</keyword>
<feature type="transmembrane region" description="Helical" evidence="1">
    <location>
        <begin position="48"/>
        <end position="69"/>
    </location>
</feature>
<evidence type="ECO:0000313" key="3">
    <source>
        <dbReference type="Proteomes" id="UP001315686"/>
    </source>
</evidence>
<dbReference type="AlphaFoldDB" id="A0AAP2G485"/>
<sequence length="115" mass="12270">MTEATSLPQSDALIWMIILAMGIGTFAVRFSFMGLLGGVDLPPWVLRYLRYTSVAVIPALIAPLVAWPAATQGQTDPPRLIAALVALMVGYWSKNVLVTMVCAIAVLLLAQAALT</sequence>
<keyword evidence="1" id="KW-1133">Transmembrane helix</keyword>
<reference evidence="2 3" key="1">
    <citation type="journal article" date="2021" name="Arch. Microbiol.">
        <title>Harenicola maris gen. nov., sp. nov. isolated from the Sea of Japan shallow sediments.</title>
        <authorList>
            <person name="Romanenko L.A."/>
            <person name="Kurilenko V.V."/>
            <person name="Chernysheva N.Y."/>
            <person name="Tekutyeva L.A."/>
            <person name="Velansky P.V."/>
            <person name="Svetashev V.I."/>
            <person name="Isaeva M.P."/>
        </authorList>
    </citation>
    <scope>NUCLEOTIDE SEQUENCE [LARGE SCALE GENOMIC DNA]</scope>
    <source>
        <strain evidence="2 3">KMM 3653</strain>
    </source>
</reference>
<dbReference type="InterPro" id="IPR008407">
    <property type="entry name" value="Brnchd-chn_aa_trnsp_AzlD"/>
</dbReference>
<dbReference type="Proteomes" id="UP001315686">
    <property type="component" value="Unassembled WGS sequence"/>
</dbReference>